<accession>A0A4V3I8A0</accession>
<gene>
    <name evidence="4" type="ORF">E3O21_16990</name>
    <name evidence="3" type="ORF">SAMN05216368_11552</name>
</gene>
<keyword evidence="1" id="KW-1133">Transmembrane helix</keyword>
<evidence type="ECO:0000313" key="3">
    <source>
        <dbReference type="EMBL" id="SDO33608.1"/>
    </source>
</evidence>
<evidence type="ECO:0000313" key="4">
    <source>
        <dbReference type="EMBL" id="TFB73599.1"/>
    </source>
</evidence>
<dbReference type="Proteomes" id="UP000298252">
    <property type="component" value="Unassembled WGS sequence"/>
</dbReference>
<protein>
    <submittedName>
        <fullName evidence="4">M23 family metallopeptidase</fullName>
    </submittedName>
    <submittedName>
        <fullName evidence="3">Peptidase family M23</fullName>
    </submittedName>
</protein>
<dbReference type="PANTHER" id="PTHR21666">
    <property type="entry name" value="PEPTIDASE-RELATED"/>
    <property type="match status" value="1"/>
</dbReference>
<dbReference type="RefSeq" id="WP_092341920.1">
    <property type="nucleotide sequence ID" value="NZ_FNIB01000015.1"/>
</dbReference>
<dbReference type="AlphaFoldDB" id="A0A4V3I8A0"/>
<dbReference type="STRING" id="1424659.SAMN05216368_11552"/>
<dbReference type="SUPFAM" id="SSF51261">
    <property type="entry name" value="Duplicated hybrid motif"/>
    <property type="match status" value="1"/>
</dbReference>
<evidence type="ECO:0000313" key="5">
    <source>
        <dbReference type="Proteomes" id="UP000199639"/>
    </source>
</evidence>
<keyword evidence="6" id="KW-1185">Reference proteome</keyword>
<evidence type="ECO:0000259" key="2">
    <source>
        <dbReference type="Pfam" id="PF01551"/>
    </source>
</evidence>
<evidence type="ECO:0000256" key="1">
    <source>
        <dbReference type="SAM" id="Phobius"/>
    </source>
</evidence>
<keyword evidence="1" id="KW-0812">Transmembrane</keyword>
<keyword evidence="1" id="KW-0472">Membrane</keyword>
<feature type="transmembrane region" description="Helical" evidence="1">
    <location>
        <begin position="7"/>
        <end position="31"/>
    </location>
</feature>
<dbReference type="InterPro" id="IPR016047">
    <property type="entry name" value="M23ase_b-sheet_dom"/>
</dbReference>
<dbReference type="PANTHER" id="PTHR21666:SF270">
    <property type="entry name" value="MUREIN HYDROLASE ACTIVATOR ENVC"/>
    <property type="match status" value="1"/>
</dbReference>
<organism evidence="3 5">
    <name type="scientific">Cryobacterium flavum</name>
    <dbReference type="NCBI Taxonomy" id="1424659"/>
    <lineage>
        <taxon>Bacteria</taxon>
        <taxon>Bacillati</taxon>
        <taxon>Actinomycetota</taxon>
        <taxon>Actinomycetes</taxon>
        <taxon>Micrococcales</taxon>
        <taxon>Microbacteriaceae</taxon>
        <taxon>Cryobacterium</taxon>
    </lineage>
</organism>
<dbReference type="InterPro" id="IPR011055">
    <property type="entry name" value="Dup_hybrid_motif"/>
</dbReference>
<evidence type="ECO:0000313" key="6">
    <source>
        <dbReference type="Proteomes" id="UP000298252"/>
    </source>
</evidence>
<dbReference type="EMBL" id="SOFD01000040">
    <property type="protein sequence ID" value="TFB73599.1"/>
    <property type="molecule type" value="Genomic_DNA"/>
</dbReference>
<sequence length="373" mass="38129">MANGKGTGALILIGVPVALVATVFLLIILVFSGTAASAACTEAAGTVNPDTVPADPVVGYSGEQLKNAAYIMNAASALTLERTAQVLGVMTAMGESSLVNVGYGDDLTGVTNPDGSPTSSLGLFQQQWSLGTWGTRDEVMDPTHAATAFFERLVGVADWQSLAPTLAIHQVQGNADPFHYESFFGAADQIVTALAGDSAGGGCASGAVALPLSAGFNMTGDYGPRESPVAGASSWHPASDLQHYPNPCGDQIYAITGGTVTLIAGYQVSIKSSDGYTVSYLHMKLSDVSVKVGDAVTTGQSIALVGNEGPSTGCHLDLRINTAGSTNDAVNTLTAGEDLGGPSASAGFVNPEEYFTLFGVELCPAESCQRQYS</sequence>
<feature type="domain" description="M23ase beta-sheet core" evidence="2">
    <location>
        <begin position="246"/>
        <end position="325"/>
    </location>
</feature>
<dbReference type="CDD" id="cd12797">
    <property type="entry name" value="M23_peptidase"/>
    <property type="match status" value="1"/>
</dbReference>
<reference evidence="3 5" key="1">
    <citation type="submission" date="2016-10" db="EMBL/GenBank/DDBJ databases">
        <authorList>
            <person name="Varghese N."/>
            <person name="Submissions S."/>
        </authorList>
    </citation>
    <scope>NUCLEOTIDE SEQUENCE [LARGE SCALE GENOMIC DNA]</scope>
    <source>
        <strain evidence="3 5">CGMCC 1.11215</strain>
    </source>
</reference>
<proteinExistence type="predicted"/>
<dbReference type="Gene3D" id="2.70.70.10">
    <property type="entry name" value="Glucose Permease (Domain IIA)"/>
    <property type="match status" value="1"/>
</dbReference>
<dbReference type="Pfam" id="PF01551">
    <property type="entry name" value="Peptidase_M23"/>
    <property type="match status" value="1"/>
</dbReference>
<dbReference type="GO" id="GO:0004222">
    <property type="term" value="F:metalloendopeptidase activity"/>
    <property type="evidence" value="ECO:0007669"/>
    <property type="project" value="TreeGrafter"/>
</dbReference>
<dbReference type="Proteomes" id="UP000199639">
    <property type="component" value="Unassembled WGS sequence"/>
</dbReference>
<reference evidence="4 6" key="2">
    <citation type="submission" date="2019-03" db="EMBL/GenBank/DDBJ databases">
        <title>Genomics of glacier-inhabiting Cryobacterium strains.</title>
        <authorList>
            <person name="Liu Q."/>
            <person name="Xin Y.-H."/>
        </authorList>
    </citation>
    <scope>NUCLEOTIDE SEQUENCE [LARGE SCALE GENOMIC DNA]</scope>
    <source>
        <strain evidence="4 6">Hh8</strain>
    </source>
</reference>
<name>A0A4V3I8A0_9MICO</name>
<dbReference type="InterPro" id="IPR050570">
    <property type="entry name" value="Cell_wall_metabolism_enzyme"/>
</dbReference>
<dbReference type="EMBL" id="FNIB01000015">
    <property type="protein sequence ID" value="SDO33608.1"/>
    <property type="molecule type" value="Genomic_DNA"/>
</dbReference>